<feature type="region of interest" description="Disordered" evidence="1">
    <location>
        <begin position="1"/>
        <end position="66"/>
    </location>
</feature>
<keyword evidence="3" id="KW-1185">Reference proteome</keyword>
<feature type="non-terminal residue" evidence="2">
    <location>
        <position position="1"/>
    </location>
</feature>
<feature type="compositionally biased region" description="Basic and acidic residues" evidence="1">
    <location>
        <begin position="30"/>
        <end position="45"/>
    </location>
</feature>
<dbReference type="AlphaFoldDB" id="A0A3N4HB89"/>
<dbReference type="Proteomes" id="UP000275078">
    <property type="component" value="Unassembled WGS sequence"/>
</dbReference>
<evidence type="ECO:0000313" key="3">
    <source>
        <dbReference type="Proteomes" id="UP000275078"/>
    </source>
</evidence>
<sequence length="66" mass="6492">EGGEGGDELTTPARKGGVGSQKTGGGEGYVGERGDDNAREEKGGDEVTSPARKGKVEGQKTGGGEG</sequence>
<evidence type="ECO:0000256" key="1">
    <source>
        <dbReference type="SAM" id="MobiDB-lite"/>
    </source>
</evidence>
<protein>
    <submittedName>
        <fullName evidence="2">Uncharacterized protein</fullName>
    </submittedName>
</protein>
<reference evidence="2 3" key="1">
    <citation type="journal article" date="2018" name="Nat. Ecol. Evol.">
        <title>Pezizomycetes genomes reveal the molecular basis of ectomycorrhizal truffle lifestyle.</title>
        <authorList>
            <person name="Murat C."/>
            <person name="Payen T."/>
            <person name="Noel B."/>
            <person name="Kuo A."/>
            <person name="Morin E."/>
            <person name="Chen J."/>
            <person name="Kohler A."/>
            <person name="Krizsan K."/>
            <person name="Balestrini R."/>
            <person name="Da Silva C."/>
            <person name="Montanini B."/>
            <person name="Hainaut M."/>
            <person name="Levati E."/>
            <person name="Barry K.W."/>
            <person name="Belfiori B."/>
            <person name="Cichocki N."/>
            <person name="Clum A."/>
            <person name="Dockter R.B."/>
            <person name="Fauchery L."/>
            <person name="Guy J."/>
            <person name="Iotti M."/>
            <person name="Le Tacon F."/>
            <person name="Lindquist E.A."/>
            <person name="Lipzen A."/>
            <person name="Malagnac F."/>
            <person name="Mello A."/>
            <person name="Molinier V."/>
            <person name="Miyauchi S."/>
            <person name="Poulain J."/>
            <person name="Riccioni C."/>
            <person name="Rubini A."/>
            <person name="Sitrit Y."/>
            <person name="Splivallo R."/>
            <person name="Traeger S."/>
            <person name="Wang M."/>
            <person name="Zifcakova L."/>
            <person name="Wipf D."/>
            <person name="Zambonelli A."/>
            <person name="Paolocci F."/>
            <person name="Nowrousian M."/>
            <person name="Ottonello S."/>
            <person name="Baldrian P."/>
            <person name="Spatafora J.W."/>
            <person name="Henrissat B."/>
            <person name="Nagy L.G."/>
            <person name="Aury J.M."/>
            <person name="Wincker P."/>
            <person name="Grigoriev I.V."/>
            <person name="Bonfante P."/>
            <person name="Martin F.M."/>
        </authorList>
    </citation>
    <scope>NUCLEOTIDE SEQUENCE [LARGE SCALE GENOMIC DNA]</scope>
    <source>
        <strain evidence="2 3">RN42</strain>
    </source>
</reference>
<organism evidence="2 3">
    <name type="scientific">Ascobolus immersus RN42</name>
    <dbReference type="NCBI Taxonomy" id="1160509"/>
    <lineage>
        <taxon>Eukaryota</taxon>
        <taxon>Fungi</taxon>
        <taxon>Dikarya</taxon>
        <taxon>Ascomycota</taxon>
        <taxon>Pezizomycotina</taxon>
        <taxon>Pezizomycetes</taxon>
        <taxon>Pezizales</taxon>
        <taxon>Ascobolaceae</taxon>
        <taxon>Ascobolus</taxon>
    </lineage>
</organism>
<feature type="compositionally biased region" description="Gly residues" evidence="1">
    <location>
        <begin position="16"/>
        <end position="29"/>
    </location>
</feature>
<name>A0A3N4HB89_ASCIM</name>
<dbReference type="EMBL" id="ML120314">
    <property type="protein sequence ID" value="RPA70518.1"/>
    <property type="molecule type" value="Genomic_DNA"/>
</dbReference>
<gene>
    <name evidence="2" type="ORF">BJ508DRAFT_219177</name>
</gene>
<evidence type="ECO:0000313" key="2">
    <source>
        <dbReference type="EMBL" id="RPA70518.1"/>
    </source>
</evidence>
<accession>A0A3N4HB89</accession>
<proteinExistence type="predicted"/>